<keyword evidence="14" id="KW-1133">Transmembrane helix</keyword>
<dbReference type="OrthoDB" id="5468627at2"/>
<dbReference type="PROSITE" id="PS50894">
    <property type="entry name" value="HPT"/>
    <property type="match status" value="1"/>
</dbReference>
<dbReference type="InterPro" id="IPR011006">
    <property type="entry name" value="CheY-like_superfamily"/>
</dbReference>
<dbReference type="STRING" id="1313304.CALK_1739"/>
<evidence type="ECO:0000256" key="13">
    <source>
        <dbReference type="SAM" id="Coils"/>
    </source>
</evidence>
<evidence type="ECO:0000256" key="9">
    <source>
        <dbReference type="ARBA" id="ARBA00064003"/>
    </source>
</evidence>
<evidence type="ECO:0000313" key="19">
    <source>
        <dbReference type="Proteomes" id="UP000017148"/>
    </source>
</evidence>
<dbReference type="Gene3D" id="1.20.120.160">
    <property type="entry name" value="HPT domain"/>
    <property type="match status" value="1"/>
</dbReference>
<dbReference type="FunFam" id="1.10.287.130:FF:000002">
    <property type="entry name" value="Two-component osmosensing histidine kinase"/>
    <property type="match status" value="1"/>
</dbReference>
<feature type="modified residue" description="4-aspartylphosphate" evidence="12">
    <location>
        <position position="725"/>
    </location>
</feature>
<keyword evidence="13" id="KW-0175">Coiled coil</keyword>
<comment type="caution">
    <text evidence="18">The sequence shown here is derived from an EMBL/GenBank/DDBJ whole genome shotgun (WGS) entry which is preliminary data.</text>
</comment>
<dbReference type="EC" id="2.7.13.3" evidence="2"/>
<feature type="domain" description="Histidine kinase" evidence="15">
    <location>
        <begin position="284"/>
        <end position="505"/>
    </location>
</feature>
<dbReference type="SUPFAM" id="SSF47384">
    <property type="entry name" value="Homodimeric domain of signal transducing histidine kinase"/>
    <property type="match status" value="1"/>
</dbReference>
<dbReference type="Proteomes" id="UP000017148">
    <property type="component" value="Unassembled WGS sequence"/>
</dbReference>
<dbReference type="GO" id="GO:0005524">
    <property type="term" value="F:ATP binding"/>
    <property type="evidence" value="ECO:0007669"/>
    <property type="project" value="UniProtKB-KW"/>
</dbReference>
<dbReference type="InterPro" id="IPR003661">
    <property type="entry name" value="HisK_dim/P_dom"/>
</dbReference>
<dbReference type="InterPro" id="IPR008207">
    <property type="entry name" value="Sig_transdc_His_kin_Hpt_dom"/>
</dbReference>
<dbReference type="Pfam" id="PF00512">
    <property type="entry name" value="HisKA"/>
    <property type="match status" value="1"/>
</dbReference>
<evidence type="ECO:0000256" key="2">
    <source>
        <dbReference type="ARBA" id="ARBA00012438"/>
    </source>
</evidence>
<dbReference type="SMART" id="SM00388">
    <property type="entry name" value="HisKA"/>
    <property type="match status" value="1"/>
</dbReference>
<dbReference type="SMART" id="SM00387">
    <property type="entry name" value="HATPase_c"/>
    <property type="match status" value="1"/>
</dbReference>
<dbReference type="SMART" id="SM00448">
    <property type="entry name" value="REC"/>
    <property type="match status" value="2"/>
</dbReference>
<dbReference type="RefSeq" id="WP_022637175.1">
    <property type="nucleotide sequence ID" value="NZ_ASJR01000014.1"/>
</dbReference>
<dbReference type="CDD" id="cd17546">
    <property type="entry name" value="REC_hyHK_CKI1_RcsC-like"/>
    <property type="match status" value="1"/>
</dbReference>
<dbReference type="CDD" id="cd00156">
    <property type="entry name" value="REC"/>
    <property type="match status" value="1"/>
</dbReference>
<gene>
    <name evidence="18" type="ORF">CALK_1739</name>
</gene>
<feature type="modified residue" description="Phosphohistidine" evidence="11">
    <location>
        <position position="872"/>
    </location>
</feature>
<feature type="transmembrane region" description="Helical" evidence="14">
    <location>
        <begin position="12"/>
        <end position="32"/>
    </location>
</feature>
<evidence type="ECO:0000256" key="3">
    <source>
        <dbReference type="ARBA" id="ARBA00022553"/>
    </source>
</evidence>
<sequence>MQKPPLHRILLQQTLCALSLLFMALVTVQYLVQKPRVENQFRANMEQQMHTMLPMYEEAISSYTHPHMAEHKSFIDEFISSSTAYIAEQTPVSYIEIHSAYHTFHAGNPPTEETSYLHVHNALPGENEPPPSVSIHLYTPHRVIQQELLRSLGISGLFILLSMAGVQALLWLLTRRLIESPLSQFIQRVKMMDRVEQLSPVRDISVPGREINALVQGFNTLVARIQEQNKEVQAQKDDLERRVTERTQQLEKTMAELDAQTVHVTDLALEAEMANAVKSEFLANMSHEIRTPMNSVIGMSQLALQGDLDAREKQYILNIYHAGKNLLKIINDLLDVSKLESGQFSIDKRPFSLQPILQNVARIMTVQCQQKDIQFLILHDMNIHEKMIGDPTRIEQVLLNLCGNAVKYTDTGEIVLTIRQVGSEETKSTLYFEITDSGIGMTQEECASVFAPFAQAKTNEHNSRGGTGLGLSIAYNLIQLMGGILEVSSKKDQGTTFFFTLALPIADGSAPLRSTIDAAFLQDMPCLVVDDNRVSAKVMTEILTNFGMDATPVYSSREALQTLLDAIQINMRIPAVFLDWRMPDMDGLTLAKEIQKLPLSRPPCVYLVTGMQASDAARTAEQKGVHLSGVMTKPCIPSQVFDMLAESFTTIQHRYSPEDERGIALKEVSFSGSRVLLVEDNRMNQELAEDILHRADIETVTLCNGEEAVEFIQNQDIHFDCILMDCQMPVMDGYTATRHIRKLRRGAALPIIAMTANGRNEDIAKSKEAGMDAHVVKPIDINSFYEVLATWLPQSEEPSKKSMAPKPPSSRKQNFSLLTCLNWKTALQRTDNDSEMYNKQLSLFVTSHGDFFSEYSRAFHDGDQNTYVRLAHTLKSNADLIGAEQLARLAAELEQVSREEQGSPRNLQKARAIQEELREVLGCIKAYQQEHAEEETGMTPEDPNAVLQTMIDLLENSDAEVLDIWDTYKTYLLKQYPKLPHKVDEYITSFSFSEALECFQTIYSGDTP</sequence>
<dbReference type="InterPro" id="IPR001789">
    <property type="entry name" value="Sig_transdc_resp-reg_receiver"/>
</dbReference>
<dbReference type="eggNOG" id="COG0642">
    <property type="taxonomic scope" value="Bacteria"/>
</dbReference>
<dbReference type="PROSITE" id="PS50110">
    <property type="entry name" value="RESPONSE_REGULATORY"/>
    <property type="match status" value="2"/>
</dbReference>
<dbReference type="GO" id="GO:0000155">
    <property type="term" value="F:phosphorelay sensor kinase activity"/>
    <property type="evidence" value="ECO:0007669"/>
    <property type="project" value="InterPro"/>
</dbReference>
<dbReference type="InterPro" id="IPR036641">
    <property type="entry name" value="HPT_dom_sf"/>
</dbReference>
<keyword evidence="19" id="KW-1185">Reference proteome</keyword>
<keyword evidence="14" id="KW-0812">Transmembrane</keyword>
<name>U7DAH2_9BACT</name>
<dbReference type="Gene3D" id="3.40.50.2300">
    <property type="match status" value="2"/>
</dbReference>
<keyword evidence="4" id="KW-0808">Transferase</keyword>
<dbReference type="InterPro" id="IPR004358">
    <property type="entry name" value="Sig_transdc_His_kin-like_C"/>
</dbReference>
<dbReference type="CDD" id="cd16922">
    <property type="entry name" value="HATPase_EvgS-ArcB-TorS-like"/>
    <property type="match status" value="1"/>
</dbReference>
<evidence type="ECO:0000256" key="4">
    <source>
        <dbReference type="ARBA" id="ARBA00022679"/>
    </source>
</evidence>
<dbReference type="InterPro" id="IPR005467">
    <property type="entry name" value="His_kinase_dom"/>
</dbReference>
<feature type="domain" description="HPt" evidence="17">
    <location>
        <begin position="833"/>
        <end position="927"/>
    </location>
</feature>
<dbReference type="eggNOG" id="COG5002">
    <property type="taxonomic scope" value="Bacteria"/>
</dbReference>
<dbReference type="SUPFAM" id="SSF55874">
    <property type="entry name" value="ATPase domain of HSP90 chaperone/DNA topoisomerase II/histidine kinase"/>
    <property type="match status" value="1"/>
</dbReference>
<dbReference type="PANTHER" id="PTHR45339">
    <property type="entry name" value="HYBRID SIGNAL TRANSDUCTION HISTIDINE KINASE J"/>
    <property type="match status" value="1"/>
</dbReference>
<dbReference type="InterPro" id="IPR036097">
    <property type="entry name" value="HisK_dim/P_sf"/>
</dbReference>
<evidence type="ECO:0000259" key="16">
    <source>
        <dbReference type="PROSITE" id="PS50110"/>
    </source>
</evidence>
<dbReference type="PATRIC" id="fig|1313304.3.peg.1653"/>
<keyword evidence="7" id="KW-0067">ATP-binding</keyword>
<keyword evidence="14" id="KW-0472">Membrane</keyword>
<feature type="domain" description="Response regulatory" evidence="16">
    <location>
        <begin position="525"/>
        <end position="648"/>
    </location>
</feature>
<keyword evidence="6 18" id="KW-0418">Kinase</keyword>
<evidence type="ECO:0000259" key="15">
    <source>
        <dbReference type="PROSITE" id="PS50109"/>
    </source>
</evidence>
<dbReference type="Gene3D" id="3.30.565.10">
    <property type="entry name" value="Histidine kinase-like ATPase, C-terminal domain"/>
    <property type="match status" value="1"/>
</dbReference>
<feature type="coiled-coil region" evidence="13">
    <location>
        <begin position="218"/>
        <end position="260"/>
    </location>
</feature>
<dbReference type="SUPFAM" id="SSF52172">
    <property type="entry name" value="CheY-like"/>
    <property type="match status" value="2"/>
</dbReference>
<evidence type="ECO:0000256" key="11">
    <source>
        <dbReference type="PROSITE-ProRule" id="PRU00110"/>
    </source>
</evidence>
<evidence type="ECO:0000256" key="10">
    <source>
        <dbReference type="ARBA" id="ARBA00068150"/>
    </source>
</evidence>
<protein>
    <recommendedName>
        <fullName evidence="10">Sensory/regulatory protein RpfC</fullName>
        <ecNumber evidence="2">2.7.13.3</ecNumber>
    </recommendedName>
</protein>
<reference evidence="18 19" key="1">
    <citation type="journal article" date="2013" name="Environ. Microbiol.">
        <title>Genome analysis of Chitinivibrio alkaliphilus gen. nov., sp. nov., a novel extremely haloalkaliphilic anaerobic chitinolytic bacterium from the candidate phylum Termite Group 3.</title>
        <authorList>
            <person name="Sorokin D.Y."/>
            <person name="Gumerov V.M."/>
            <person name="Rakitin A.L."/>
            <person name="Beletsky A.V."/>
            <person name="Damste J.S."/>
            <person name="Muyzer G."/>
            <person name="Mardanov A.V."/>
            <person name="Ravin N.V."/>
        </authorList>
    </citation>
    <scope>NUCLEOTIDE SEQUENCE [LARGE SCALE GENOMIC DNA]</scope>
    <source>
        <strain evidence="18 19">ACht1</strain>
    </source>
</reference>
<comment type="subunit">
    <text evidence="9">At low DSF concentrations, interacts with RpfF.</text>
</comment>
<dbReference type="PRINTS" id="PR00344">
    <property type="entry name" value="BCTRLSENSOR"/>
</dbReference>
<dbReference type="AlphaFoldDB" id="U7DAH2"/>
<keyword evidence="3 12" id="KW-0597">Phosphoprotein</keyword>
<keyword evidence="5" id="KW-0547">Nucleotide-binding</keyword>
<comment type="catalytic activity">
    <reaction evidence="1">
        <text>ATP + protein L-histidine = ADP + protein N-phospho-L-histidine.</text>
        <dbReference type="EC" id="2.7.13.3"/>
    </reaction>
</comment>
<keyword evidence="8" id="KW-0902">Two-component regulatory system</keyword>
<evidence type="ECO:0000313" key="18">
    <source>
        <dbReference type="EMBL" id="ERP31390.1"/>
    </source>
</evidence>
<dbReference type="GO" id="GO:0005886">
    <property type="term" value="C:plasma membrane"/>
    <property type="evidence" value="ECO:0007669"/>
    <property type="project" value="UniProtKB-SubCell"/>
</dbReference>
<evidence type="ECO:0000256" key="1">
    <source>
        <dbReference type="ARBA" id="ARBA00000085"/>
    </source>
</evidence>
<dbReference type="InterPro" id="IPR036890">
    <property type="entry name" value="HATPase_C_sf"/>
</dbReference>
<evidence type="ECO:0000256" key="14">
    <source>
        <dbReference type="SAM" id="Phobius"/>
    </source>
</evidence>
<evidence type="ECO:0000256" key="6">
    <source>
        <dbReference type="ARBA" id="ARBA00022777"/>
    </source>
</evidence>
<dbReference type="Pfam" id="PF00072">
    <property type="entry name" value="Response_reg"/>
    <property type="match status" value="2"/>
</dbReference>
<dbReference type="InterPro" id="IPR003594">
    <property type="entry name" value="HATPase_dom"/>
</dbReference>
<proteinExistence type="predicted"/>
<evidence type="ECO:0000256" key="7">
    <source>
        <dbReference type="ARBA" id="ARBA00022840"/>
    </source>
</evidence>
<feature type="transmembrane region" description="Helical" evidence="14">
    <location>
        <begin position="152"/>
        <end position="173"/>
    </location>
</feature>
<accession>U7DAH2</accession>
<evidence type="ECO:0000259" key="17">
    <source>
        <dbReference type="PROSITE" id="PS50894"/>
    </source>
</evidence>
<dbReference type="FunFam" id="3.30.565.10:FF:000010">
    <property type="entry name" value="Sensor histidine kinase RcsC"/>
    <property type="match status" value="1"/>
</dbReference>
<dbReference type="Pfam" id="PF02518">
    <property type="entry name" value="HATPase_c"/>
    <property type="match status" value="1"/>
</dbReference>
<dbReference type="EMBL" id="ASJR01000014">
    <property type="protein sequence ID" value="ERP31390.1"/>
    <property type="molecule type" value="Genomic_DNA"/>
</dbReference>
<dbReference type="PANTHER" id="PTHR45339:SF5">
    <property type="entry name" value="HISTIDINE KINASE"/>
    <property type="match status" value="1"/>
</dbReference>
<dbReference type="SUPFAM" id="SSF47226">
    <property type="entry name" value="Histidine-containing phosphotransfer domain, HPT domain"/>
    <property type="match status" value="1"/>
</dbReference>
<dbReference type="Gene3D" id="1.10.287.130">
    <property type="match status" value="1"/>
</dbReference>
<organism evidence="18 19">
    <name type="scientific">Chitinivibrio alkaliphilus ACht1</name>
    <dbReference type="NCBI Taxonomy" id="1313304"/>
    <lineage>
        <taxon>Bacteria</taxon>
        <taxon>Pseudomonadati</taxon>
        <taxon>Fibrobacterota</taxon>
        <taxon>Chitinivibrionia</taxon>
        <taxon>Chitinivibrionales</taxon>
        <taxon>Chitinivibrionaceae</taxon>
        <taxon>Chitinivibrio</taxon>
    </lineage>
</organism>
<dbReference type="PROSITE" id="PS50109">
    <property type="entry name" value="HIS_KIN"/>
    <property type="match status" value="1"/>
</dbReference>
<dbReference type="CDD" id="cd00082">
    <property type="entry name" value="HisKA"/>
    <property type="match status" value="1"/>
</dbReference>
<evidence type="ECO:0000256" key="8">
    <source>
        <dbReference type="ARBA" id="ARBA00023012"/>
    </source>
</evidence>
<evidence type="ECO:0000256" key="5">
    <source>
        <dbReference type="ARBA" id="ARBA00022741"/>
    </source>
</evidence>
<feature type="domain" description="Response regulatory" evidence="16">
    <location>
        <begin position="674"/>
        <end position="792"/>
    </location>
</feature>
<evidence type="ECO:0000256" key="12">
    <source>
        <dbReference type="PROSITE-ProRule" id="PRU00169"/>
    </source>
</evidence>
<feature type="modified residue" description="4-aspartylphosphate" evidence="12">
    <location>
        <position position="579"/>
    </location>
</feature>
<dbReference type="Pfam" id="PF01627">
    <property type="entry name" value="Hpt"/>
    <property type="match status" value="1"/>
</dbReference>